<feature type="coiled-coil region" evidence="1">
    <location>
        <begin position="61"/>
        <end position="88"/>
    </location>
</feature>
<protein>
    <recommendedName>
        <fullName evidence="4">MerR family transcriptional regulator</fullName>
    </recommendedName>
</protein>
<gene>
    <name evidence="2" type="ordered locus">Weevi_2068</name>
</gene>
<accession>F0P1U5</accession>
<dbReference type="Gene3D" id="1.10.1660.10">
    <property type="match status" value="1"/>
</dbReference>
<evidence type="ECO:0000313" key="3">
    <source>
        <dbReference type="Proteomes" id="UP000008641"/>
    </source>
</evidence>
<dbReference type="KEGG" id="wvi:Weevi_2068"/>
<dbReference type="Proteomes" id="UP000008641">
    <property type="component" value="Chromosome"/>
</dbReference>
<organism evidence="2 3">
    <name type="scientific">Weeksella virosa (strain ATCC 43766 / DSM 16922 / JCM 21250 / CCUG 30538 / CDC 9751 / IAM 14551 / NBRC 16016 / NCTC 11634 / CL345/78)</name>
    <dbReference type="NCBI Taxonomy" id="865938"/>
    <lineage>
        <taxon>Bacteria</taxon>
        <taxon>Pseudomonadati</taxon>
        <taxon>Bacteroidota</taxon>
        <taxon>Flavobacteriia</taxon>
        <taxon>Flavobacteriales</taxon>
        <taxon>Weeksellaceae</taxon>
        <taxon>Weeksella</taxon>
    </lineage>
</organism>
<dbReference type="AlphaFoldDB" id="F0P1U5"/>
<evidence type="ECO:0000256" key="1">
    <source>
        <dbReference type="SAM" id="Coils"/>
    </source>
</evidence>
<dbReference type="EMBL" id="CP002455">
    <property type="protein sequence ID" value="ADX68742.1"/>
    <property type="molecule type" value="Genomic_DNA"/>
</dbReference>
<reference evidence="3" key="2">
    <citation type="journal article" date="2011" name="Stand. Genomic Sci.">
        <title>Complete genome sequence of Weeksella virosa type strain (9751T).</title>
        <authorList>
            <person name="Lang E."/>
            <person name="Teshima H."/>
            <person name="Lucas S."/>
            <person name="Lapidus A."/>
            <person name="Hammon N."/>
            <person name="Deshpande S."/>
            <person name="Nolan M."/>
            <person name="Cheng J."/>
            <person name="Pitluck S."/>
            <person name="Liolios K."/>
            <person name="Pagani I."/>
            <person name="Mikhailova N."/>
            <person name="Ivanova N."/>
            <person name="Mavromatis K."/>
            <person name="Pati A."/>
            <person name="Tapia R."/>
            <person name="Han C."/>
            <person name="Goodwin L."/>
            <person name="Chen A."/>
            <person name="Palaniappan K."/>
            <person name="Land M."/>
            <person name="Hauser L."/>
            <person name="Chang Y."/>
            <person name="Jeffries C."/>
            <person name="Brambilla E."/>
            <person name="Kopitz M."/>
            <person name="Rohde M."/>
            <person name="Goker M."/>
            <person name="Tindall B."/>
            <person name="Detter J."/>
            <person name="Woyke T."/>
            <person name="Bristow J."/>
            <person name="Eisen J."/>
            <person name="Markowitz V."/>
            <person name="Hugenholtz P."/>
            <person name="Klenk H."/>
            <person name="Kyrpides N."/>
        </authorList>
    </citation>
    <scope>NUCLEOTIDE SEQUENCE [LARGE SCALE GENOMIC DNA]</scope>
    <source>
        <strain evidence="3">ATCC 43766 / DSM 16922 / JCM 21250 / NBRC 16016 / NCTC 11634 / CL345/78</strain>
    </source>
</reference>
<dbReference type="STRING" id="865938.Weevi_2068"/>
<proteinExistence type="predicted"/>
<keyword evidence="3" id="KW-1185">Reference proteome</keyword>
<sequence length="95" mass="11495">MKSYQITIVQFCQYHQIDPEFITQLQDFGLIEIEEPNHPLTEDEIDLLERYKKFHYDLGINLEGLDVVKNLLEQIEQLQKEVRTLRQLESYFNHK</sequence>
<name>F0P1U5_WEEVC</name>
<keyword evidence="1" id="KW-0175">Coiled coil</keyword>
<dbReference type="HOGENOM" id="CLU_144710_4_0_10"/>
<dbReference type="Pfam" id="PF13591">
    <property type="entry name" value="MerR_2"/>
    <property type="match status" value="1"/>
</dbReference>
<reference evidence="2 3" key="1">
    <citation type="journal article" date="2011" name="Stand. Genomic Sci.">
        <title>Complete genome sequence of Weeksella virosa type strain (9751).</title>
        <authorList>
            <person name="Lang E."/>
            <person name="Teshima H."/>
            <person name="Lucas S."/>
            <person name="Lapidus A."/>
            <person name="Hammon N."/>
            <person name="Deshpande S."/>
            <person name="Nolan M."/>
            <person name="Cheng J.F."/>
            <person name="Pitluck S."/>
            <person name="Liolios K."/>
            <person name="Pagani I."/>
            <person name="Mikhailova N."/>
            <person name="Ivanova N."/>
            <person name="Mavromatis K."/>
            <person name="Pati A."/>
            <person name="Tapia R."/>
            <person name="Han C."/>
            <person name="Goodwin L."/>
            <person name="Chen A."/>
            <person name="Palaniappan K."/>
            <person name="Land M."/>
            <person name="Hauser L."/>
            <person name="Chang Y.J."/>
            <person name="Jeffries C.D."/>
            <person name="Brambilla E.M."/>
            <person name="Kopitz M."/>
            <person name="Rohde M."/>
            <person name="Goker M."/>
            <person name="Tindall B.J."/>
            <person name="Detter J.C."/>
            <person name="Woyke T."/>
            <person name="Bristow J."/>
            <person name="Eisen J.A."/>
            <person name="Markowitz V."/>
            <person name="Hugenholtz P."/>
            <person name="Klenk H.P."/>
            <person name="Kyrpides N.C."/>
        </authorList>
    </citation>
    <scope>NUCLEOTIDE SEQUENCE [LARGE SCALE GENOMIC DNA]</scope>
    <source>
        <strain evidence="3">ATCC 43766 / DSM 16922 / JCM 21250 / NBRC 16016 / NCTC 11634 / CL345/78</strain>
    </source>
</reference>
<evidence type="ECO:0008006" key="4">
    <source>
        <dbReference type="Google" id="ProtNLM"/>
    </source>
</evidence>
<dbReference type="OrthoDB" id="1494789at2"/>
<dbReference type="RefSeq" id="WP_013599130.1">
    <property type="nucleotide sequence ID" value="NC_015144.1"/>
</dbReference>
<evidence type="ECO:0000313" key="2">
    <source>
        <dbReference type="EMBL" id="ADX68742.1"/>
    </source>
</evidence>